<keyword evidence="1" id="KW-1133">Transmembrane helix</keyword>
<protein>
    <submittedName>
        <fullName evidence="2">Uncharacterized protein</fullName>
    </submittedName>
</protein>
<keyword evidence="1" id="KW-0812">Transmembrane</keyword>
<dbReference type="Proteomes" id="UP000547879">
    <property type="component" value="Unassembled WGS sequence"/>
</dbReference>
<reference evidence="2 3" key="1">
    <citation type="submission" date="2020-08" db="EMBL/GenBank/DDBJ databases">
        <title>Genomic Encyclopedia of Type Strains, Phase IV (KMG-IV): sequencing the most valuable type-strain genomes for metagenomic binning, comparative biology and taxonomic classification.</title>
        <authorList>
            <person name="Goeker M."/>
        </authorList>
    </citation>
    <scope>NUCLEOTIDE SEQUENCE [LARGE SCALE GENOMIC DNA]</scope>
    <source>
        <strain evidence="2 3">DSM 100734</strain>
    </source>
</reference>
<dbReference type="EMBL" id="JACHEG010000001">
    <property type="protein sequence ID" value="MBB6160443.1"/>
    <property type="molecule type" value="Genomic_DNA"/>
</dbReference>
<evidence type="ECO:0000313" key="3">
    <source>
        <dbReference type="Proteomes" id="UP000547879"/>
    </source>
</evidence>
<accession>A0A7W9Y3F9</accession>
<keyword evidence="3" id="KW-1185">Reference proteome</keyword>
<comment type="caution">
    <text evidence="2">The sequence shown here is derived from an EMBL/GenBank/DDBJ whole genome shotgun (WGS) entry which is preliminary data.</text>
</comment>
<dbReference type="RefSeq" id="WP_183989201.1">
    <property type="nucleotide sequence ID" value="NZ_BMHW01000001.1"/>
</dbReference>
<feature type="transmembrane region" description="Helical" evidence="1">
    <location>
        <begin position="37"/>
        <end position="56"/>
    </location>
</feature>
<name>A0A7W9Y3F9_9HYPH</name>
<feature type="transmembrane region" description="Helical" evidence="1">
    <location>
        <begin position="68"/>
        <end position="96"/>
    </location>
</feature>
<organism evidence="2 3">
    <name type="scientific">Rhizobium wenxiniae</name>
    <dbReference type="NCBI Taxonomy" id="1737357"/>
    <lineage>
        <taxon>Bacteria</taxon>
        <taxon>Pseudomonadati</taxon>
        <taxon>Pseudomonadota</taxon>
        <taxon>Alphaproteobacteria</taxon>
        <taxon>Hyphomicrobiales</taxon>
        <taxon>Rhizobiaceae</taxon>
        <taxon>Rhizobium/Agrobacterium group</taxon>
        <taxon>Rhizobium</taxon>
    </lineage>
</organism>
<evidence type="ECO:0000256" key="1">
    <source>
        <dbReference type="SAM" id="Phobius"/>
    </source>
</evidence>
<proteinExistence type="predicted"/>
<sequence length="103" mass="11316">MIIFAIAIALAEVVNPVRILSIALSVALVYCWVTPNGRFVVITAVLAMIALVFSVAQRMAMEIPSDIFEFSVVTFAGLTANCIIFTLIFCGIRAWAAFRRSTW</sequence>
<evidence type="ECO:0000313" key="2">
    <source>
        <dbReference type="EMBL" id="MBB6160443.1"/>
    </source>
</evidence>
<keyword evidence="1" id="KW-0472">Membrane</keyword>
<gene>
    <name evidence="2" type="ORF">HNQ72_000240</name>
</gene>
<dbReference type="AlphaFoldDB" id="A0A7W9Y3F9"/>